<proteinExistence type="predicted"/>
<evidence type="ECO:0000256" key="3">
    <source>
        <dbReference type="SAM" id="SignalP"/>
    </source>
</evidence>
<dbReference type="EMBL" id="CAJGYM010000049">
    <property type="protein sequence ID" value="CAD6194934.1"/>
    <property type="molecule type" value="Genomic_DNA"/>
</dbReference>
<dbReference type="SUPFAM" id="SSF49899">
    <property type="entry name" value="Concanavalin A-like lectins/glucanases"/>
    <property type="match status" value="1"/>
</dbReference>
<organism evidence="5 6">
    <name type="scientific">Caenorhabditis auriculariae</name>
    <dbReference type="NCBI Taxonomy" id="2777116"/>
    <lineage>
        <taxon>Eukaryota</taxon>
        <taxon>Metazoa</taxon>
        <taxon>Ecdysozoa</taxon>
        <taxon>Nematoda</taxon>
        <taxon>Chromadorea</taxon>
        <taxon>Rhabditida</taxon>
        <taxon>Rhabditina</taxon>
        <taxon>Rhabditomorpha</taxon>
        <taxon>Rhabditoidea</taxon>
        <taxon>Rhabditidae</taxon>
        <taxon>Peloderinae</taxon>
        <taxon>Caenorhabditis</taxon>
    </lineage>
</organism>
<feature type="chain" id="PRO_5035870224" description="Galectin" evidence="3">
    <location>
        <begin position="18"/>
        <end position="207"/>
    </location>
</feature>
<protein>
    <recommendedName>
        <fullName evidence="2">Galectin</fullName>
    </recommendedName>
</protein>
<dbReference type="Proteomes" id="UP000835052">
    <property type="component" value="Unassembled WGS sequence"/>
</dbReference>
<gene>
    <name evidence="5" type="ORF">CAUJ_LOCUS10853</name>
</gene>
<evidence type="ECO:0000256" key="1">
    <source>
        <dbReference type="ARBA" id="ARBA00022734"/>
    </source>
</evidence>
<keyword evidence="3" id="KW-0732">Signal</keyword>
<dbReference type="GO" id="GO:0030246">
    <property type="term" value="F:carbohydrate binding"/>
    <property type="evidence" value="ECO:0007669"/>
    <property type="project" value="UniProtKB-UniRule"/>
</dbReference>
<comment type="caution">
    <text evidence="5">The sequence shown here is derived from an EMBL/GenBank/DDBJ whole genome shotgun (WGS) entry which is preliminary data.</text>
</comment>
<dbReference type="InterPro" id="IPR013320">
    <property type="entry name" value="ConA-like_dom_sf"/>
</dbReference>
<feature type="domain" description="Galectin" evidence="4">
    <location>
        <begin position="37"/>
        <end position="180"/>
    </location>
</feature>
<evidence type="ECO:0000313" key="6">
    <source>
        <dbReference type="Proteomes" id="UP000835052"/>
    </source>
</evidence>
<dbReference type="Gene3D" id="2.60.120.200">
    <property type="match status" value="1"/>
</dbReference>
<dbReference type="PROSITE" id="PS51304">
    <property type="entry name" value="GALECTIN"/>
    <property type="match status" value="1"/>
</dbReference>
<keyword evidence="1 2" id="KW-0430">Lectin</keyword>
<reference evidence="5" key="1">
    <citation type="submission" date="2020-10" db="EMBL/GenBank/DDBJ databases">
        <authorList>
            <person name="Kikuchi T."/>
        </authorList>
    </citation>
    <scope>NUCLEOTIDE SEQUENCE</scope>
    <source>
        <strain evidence="5">NKZ352</strain>
    </source>
</reference>
<dbReference type="Pfam" id="PF00337">
    <property type="entry name" value="Gal-bind_lectin"/>
    <property type="match status" value="1"/>
</dbReference>
<accession>A0A8S1HGS5</accession>
<name>A0A8S1HGS5_9PELO</name>
<sequence length="207" mass="23834">MNFLAVLLLGLLPAVYGYQCEPVPPGKPGVYPALLERYIVMPQTLRVGDTVIINGKVGNGSVPFKRFTIDFFVGKNVSYYNTVSTMHLTGQYDLNQTFIGDYQPNPQHAFRRDKNFTLLFTDEPTSIKFKVEADGYSIYKDNVFIHKLKYFKENYSTVQTIYIQNLDFQTECYIDCKEEKFCPCKGLGERTIYIGYRVVRYIDGECP</sequence>
<dbReference type="InterPro" id="IPR001079">
    <property type="entry name" value="Galectin_CRD"/>
</dbReference>
<keyword evidence="6" id="KW-1185">Reference proteome</keyword>
<evidence type="ECO:0000313" key="5">
    <source>
        <dbReference type="EMBL" id="CAD6194934.1"/>
    </source>
</evidence>
<dbReference type="AlphaFoldDB" id="A0A8S1HGS5"/>
<evidence type="ECO:0000256" key="2">
    <source>
        <dbReference type="RuleBase" id="RU102079"/>
    </source>
</evidence>
<feature type="signal peptide" evidence="3">
    <location>
        <begin position="1"/>
        <end position="17"/>
    </location>
</feature>
<evidence type="ECO:0000259" key="4">
    <source>
        <dbReference type="PROSITE" id="PS51304"/>
    </source>
</evidence>